<keyword evidence="3" id="KW-1185">Reference proteome</keyword>
<proteinExistence type="predicted"/>
<comment type="caution">
    <text evidence="2">The sequence shown here is derived from an EMBL/GenBank/DDBJ whole genome shotgun (WGS) entry which is preliminary data.</text>
</comment>
<accession>A0A9P9YV08</accession>
<feature type="region of interest" description="Disordered" evidence="1">
    <location>
        <begin position="23"/>
        <end position="89"/>
    </location>
</feature>
<dbReference type="AlphaFoldDB" id="A0A9P9YV08"/>
<protein>
    <submittedName>
        <fullName evidence="2">Uncharacterized protein</fullName>
    </submittedName>
</protein>
<gene>
    <name evidence="2" type="ORF">M5D96_004993</name>
</gene>
<evidence type="ECO:0000313" key="3">
    <source>
        <dbReference type="Proteomes" id="UP001059596"/>
    </source>
</evidence>
<reference evidence="2" key="1">
    <citation type="journal article" date="2023" name="Genome Biol. Evol.">
        <title>Long-read-based Genome Assembly of Drosophila gunungcola Reveals Fewer Chemosensory Genes in Flower-breeding Species.</title>
        <authorList>
            <person name="Negi A."/>
            <person name="Liao B.Y."/>
            <person name="Yeh S.D."/>
        </authorList>
    </citation>
    <scope>NUCLEOTIDE SEQUENCE</scope>
    <source>
        <strain evidence="2">Sukarami</strain>
    </source>
</reference>
<feature type="compositionally biased region" description="Basic and acidic residues" evidence="1">
    <location>
        <begin position="67"/>
        <end position="78"/>
    </location>
</feature>
<dbReference type="Proteomes" id="UP001059596">
    <property type="component" value="Unassembled WGS sequence"/>
</dbReference>
<dbReference type="InterPro" id="IPR026806">
    <property type="entry name" value="CDV3"/>
</dbReference>
<feature type="non-terminal residue" evidence="2">
    <location>
        <position position="1"/>
    </location>
</feature>
<evidence type="ECO:0000256" key="1">
    <source>
        <dbReference type="SAM" id="MobiDB-lite"/>
    </source>
</evidence>
<dbReference type="EMBL" id="JAMKOV010000002">
    <property type="protein sequence ID" value="KAI8043660.1"/>
    <property type="molecule type" value="Genomic_DNA"/>
</dbReference>
<evidence type="ECO:0000313" key="2">
    <source>
        <dbReference type="EMBL" id="KAI8043660.1"/>
    </source>
</evidence>
<dbReference type="Pfam" id="PF15359">
    <property type="entry name" value="CDV3"/>
    <property type="match status" value="1"/>
</dbReference>
<organism evidence="2 3">
    <name type="scientific">Drosophila gunungcola</name>
    <name type="common">fruit fly</name>
    <dbReference type="NCBI Taxonomy" id="103775"/>
    <lineage>
        <taxon>Eukaryota</taxon>
        <taxon>Metazoa</taxon>
        <taxon>Ecdysozoa</taxon>
        <taxon>Arthropoda</taxon>
        <taxon>Hexapoda</taxon>
        <taxon>Insecta</taxon>
        <taxon>Pterygota</taxon>
        <taxon>Neoptera</taxon>
        <taxon>Endopterygota</taxon>
        <taxon>Diptera</taxon>
        <taxon>Brachycera</taxon>
        <taxon>Muscomorpha</taxon>
        <taxon>Ephydroidea</taxon>
        <taxon>Drosophilidae</taxon>
        <taxon>Drosophila</taxon>
        <taxon>Sophophora</taxon>
    </lineage>
</organism>
<feature type="region of interest" description="Disordered" evidence="1">
    <location>
        <begin position="135"/>
        <end position="192"/>
    </location>
</feature>
<name>A0A9P9YV08_9MUSC</name>
<sequence length="192" mass="21674">GQQKVKKKKSNYLATDELYKTLEESVKQTPEVGNDPNKDLGNEDQVVEFGIRPLDEPLMTRTNGGEAKIKESEQRDTGGDGLGVGQGQNDAVFNSLCPWQKTESLLHQEPKDQINDEQPVKQEDLIDMKNKVYIPPALRQSQGDFNQRHQVENRLRNPNTPTKKSGKPQAPDINCPEYFPSLNGSKIFKRTK</sequence>
<feature type="compositionally biased region" description="Basic and acidic residues" evidence="1">
    <location>
        <begin position="146"/>
        <end position="155"/>
    </location>
</feature>